<dbReference type="Gene3D" id="3.20.20.140">
    <property type="entry name" value="Metal-dependent hydrolases"/>
    <property type="match status" value="1"/>
</dbReference>
<dbReference type="OrthoDB" id="9810005at2"/>
<dbReference type="Proteomes" id="UP000305546">
    <property type="component" value="Unassembled WGS sequence"/>
</dbReference>
<comment type="caution">
    <text evidence="1">The sequence shown here is derived from an EMBL/GenBank/DDBJ whole genome shotgun (WGS) entry which is preliminary data.</text>
</comment>
<dbReference type="SUPFAM" id="SSF51556">
    <property type="entry name" value="Metallo-dependent hydrolases"/>
    <property type="match status" value="1"/>
</dbReference>
<accession>A0A5C4LZD2</accession>
<proteinExistence type="predicted"/>
<sequence>MSRQLPPIDMHAHVDTRISARDLEGLGAVVFAATRSLAEFEQTLHRRDQVTIWGLGCHPGVRTAQAEFDAEHFAGLMRNTPLLSEVGLDGAARTDTETQVRIFRSILALAAQVPRIVSVHSKRATSHVLDLVEESGAPGIVLHWWLGSQSETQRAVGLGCLFSVNRSMDYERLRRAGVPLDRLLPETDHPAGNRAGGGLLTQPGWTLDVERAVADAYALTPEEVRAQFWSTLAGLTRSLDLDALFPMPVRAMLEAARHQATVPPEGHA</sequence>
<evidence type="ECO:0000313" key="1">
    <source>
        <dbReference type="EMBL" id="TNC23734.1"/>
    </source>
</evidence>
<organism evidence="1 2">
    <name type="scientific">Amycolatopsis alkalitolerans</name>
    <dbReference type="NCBI Taxonomy" id="2547244"/>
    <lineage>
        <taxon>Bacteria</taxon>
        <taxon>Bacillati</taxon>
        <taxon>Actinomycetota</taxon>
        <taxon>Actinomycetes</taxon>
        <taxon>Pseudonocardiales</taxon>
        <taxon>Pseudonocardiaceae</taxon>
        <taxon>Amycolatopsis</taxon>
    </lineage>
</organism>
<keyword evidence="2" id="KW-1185">Reference proteome</keyword>
<dbReference type="InterPro" id="IPR032466">
    <property type="entry name" value="Metal_Hydrolase"/>
</dbReference>
<dbReference type="PANTHER" id="PTHR46124">
    <property type="entry name" value="D-AMINOACYL-TRNA DEACYLASE"/>
    <property type="match status" value="1"/>
</dbReference>
<evidence type="ECO:0000313" key="2">
    <source>
        <dbReference type="Proteomes" id="UP000305546"/>
    </source>
</evidence>
<protein>
    <submittedName>
        <fullName evidence="1">TatD family deoxyribonuclease</fullName>
    </submittedName>
</protein>
<dbReference type="InterPro" id="IPR001130">
    <property type="entry name" value="TatD-like"/>
</dbReference>
<dbReference type="RefSeq" id="WP_139098374.1">
    <property type="nucleotide sequence ID" value="NZ_VDFW01000018.1"/>
</dbReference>
<gene>
    <name evidence="1" type="ORF">FG385_20435</name>
</gene>
<reference evidence="1 2" key="1">
    <citation type="submission" date="2019-06" db="EMBL/GenBank/DDBJ databases">
        <title>Amycolatopsis alkalitolerans sp. nov., isolated from Gastrodia elata Blume.</title>
        <authorList>
            <person name="Narsing Rao M.P."/>
            <person name="Li W.J."/>
        </authorList>
    </citation>
    <scope>NUCLEOTIDE SEQUENCE [LARGE SCALE GENOMIC DNA]</scope>
    <source>
        <strain evidence="1 2">SYSUP0005</strain>
    </source>
</reference>
<dbReference type="Pfam" id="PF01026">
    <property type="entry name" value="TatD_DNase"/>
    <property type="match status" value="1"/>
</dbReference>
<name>A0A5C4LZD2_9PSEU</name>
<dbReference type="EMBL" id="VDFW01000018">
    <property type="protein sequence ID" value="TNC23734.1"/>
    <property type="molecule type" value="Genomic_DNA"/>
</dbReference>
<dbReference type="AlphaFoldDB" id="A0A5C4LZD2"/>
<dbReference type="PANTHER" id="PTHR46124:SF2">
    <property type="entry name" value="D-AMINOACYL-TRNA DEACYLASE"/>
    <property type="match status" value="1"/>
</dbReference>
<dbReference type="GO" id="GO:0016788">
    <property type="term" value="F:hydrolase activity, acting on ester bonds"/>
    <property type="evidence" value="ECO:0007669"/>
    <property type="project" value="InterPro"/>
</dbReference>